<dbReference type="EMBL" id="CP032157">
    <property type="protein sequence ID" value="AXY76521.1"/>
    <property type="molecule type" value="Genomic_DNA"/>
</dbReference>
<dbReference type="Proteomes" id="UP000263900">
    <property type="component" value="Chromosome"/>
</dbReference>
<dbReference type="RefSeq" id="WP_119052398.1">
    <property type="nucleotide sequence ID" value="NZ_CP032157.1"/>
</dbReference>
<keyword evidence="3" id="KW-1185">Reference proteome</keyword>
<dbReference type="KEGG" id="pseg:D3H65_22080"/>
<protein>
    <recommendedName>
        <fullName evidence="4">Beta-lactamase-inhibitor-like PepSY-like domain-containing protein</fullName>
    </recommendedName>
</protein>
<organism evidence="2 3">
    <name type="scientific">Paraflavitalea soli</name>
    <dbReference type="NCBI Taxonomy" id="2315862"/>
    <lineage>
        <taxon>Bacteria</taxon>
        <taxon>Pseudomonadati</taxon>
        <taxon>Bacteroidota</taxon>
        <taxon>Chitinophagia</taxon>
        <taxon>Chitinophagales</taxon>
        <taxon>Chitinophagaceae</taxon>
        <taxon>Paraflavitalea</taxon>
    </lineage>
</organism>
<proteinExistence type="predicted"/>
<name>A0A3B7N2F4_9BACT</name>
<feature type="chain" id="PRO_5017737655" description="Beta-lactamase-inhibitor-like PepSY-like domain-containing protein" evidence="1">
    <location>
        <begin position="24"/>
        <end position="147"/>
    </location>
</feature>
<evidence type="ECO:0000313" key="3">
    <source>
        <dbReference type="Proteomes" id="UP000263900"/>
    </source>
</evidence>
<dbReference type="OrthoDB" id="674838at2"/>
<dbReference type="AlphaFoldDB" id="A0A3B7N2F4"/>
<keyword evidence="1" id="KW-0732">Signal</keyword>
<accession>A0A3B7N2F4</accession>
<gene>
    <name evidence="2" type="ORF">D3H65_22080</name>
</gene>
<evidence type="ECO:0000313" key="2">
    <source>
        <dbReference type="EMBL" id="AXY76521.1"/>
    </source>
</evidence>
<reference evidence="2 3" key="1">
    <citation type="submission" date="2018-09" db="EMBL/GenBank/DDBJ databases">
        <title>Genome sequencing of strain 6GH32-13.</title>
        <authorList>
            <person name="Weon H.-Y."/>
            <person name="Heo J."/>
            <person name="Kwon S.-W."/>
        </authorList>
    </citation>
    <scope>NUCLEOTIDE SEQUENCE [LARGE SCALE GENOMIC DNA]</scope>
    <source>
        <strain evidence="2 3">5GH32-13</strain>
    </source>
</reference>
<feature type="signal peptide" evidence="1">
    <location>
        <begin position="1"/>
        <end position="23"/>
    </location>
</feature>
<dbReference type="SUPFAM" id="SSF160574">
    <property type="entry name" value="BT0923-like"/>
    <property type="match status" value="1"/>
</dbReference>
<sequence>MKKTILTWVLLLTVGLSSTFANKLENVNEQVISSFKKDFASAQDVSWEKSKEISKATFKLNDQVMFAYYAEDGNLLAVMRNIVSSQLPINLLSDLKKNYSSYWISDLFEMASDNSTAYYVTVQNGDQTLVLKSFGSVGWETFKKDKK</sequence>
<evidence type="ECO:0008006" key="4">
    <source>
        <dbReference type="Google" id="ProtNLM"/>
    </source>
</evidence>
<evidence type="ECO:0000256" key="1">
    <source>
        <dbReference type="SAM" id="SignalP"/>
    </source>
</evidence>
<dbReference type="Gene3D" id="3.10.450.360">
    <property type="match status" value="1"/>
</dbReference>